<proteinExistence type="predicted"/>
<comment type="caution">
    <text evidence="2">The sequence shown here is derived from an EMBL/GenBank/DDBJ whole genome shotgun (WGS) entry which is preliminary data.</text>
</comment>
<feature type="transmembrane region" description="Helical" evidence="1">
    <location>
        <begin position="47"/>
        <end position="70"/>
    </location>
</feature>
<evidence type="ECO:0000313" key="2">
    <source>
        <dbReference type="EMBL" id="MBB6018929.1"/>
    </source>
</evidence>
<evidence type="ECO:0000313" key="3">
    <source>
        <dbReference type="Proteomes" id="UP000629870"/>
    </source>
</evidence>
<gene>
    <name evidence="2" type="ORF">HNQ04_004212</name>
</gene>
<organism evidence="2 3">
    <name type="scientific">Deinococcus radiopugnans ATCC 19172</name>
    <dbReference type="NCBI Taxonomy" id="585398"/>
    <lineage>
        <taxon>Bacteria</taxon>
        <taxon>Thermotogati</taxon>
        <taxon>Deinococcota</taxon>
        <taxon>Deinococci</taxon>
        <taxon>Deinococcales</taxon>
        <taxon>Deinococcaceae</taxon>
        <taxon>Deinococcus</taxon>
    </lineage>
</organism>
<keyword evidence="1" id="KW-0472">Membrane</keyword>
<reference evidence="2 3" key="1">
    <citation type="submission" date="2020-08" db="EMBL/GenBank/DDBJ databases">
        <title>Genomic Encyclopedia of Type Strains, Phase IV (KMG-IV): sequencing the most valuable type-strain genomes for metagenomic binning, comparative biology and taxonomic classification.</title>
        <authorList>
            <person name="Goeker M."/>
        </authorList>
    </citation>
    <scope>NUCLEOTIDE SEQUENCE [LARGE SCALE GENOMIC DNA]</scope>
    <source>
        <strain evidence="2 3">DSM 12027</strain>
    </source>
</reference>
<dbReference type="Proteomes" id="UP000629870">
    <property type="component" value="Unassembled WGS sequence"/>
</dbReference>
<sequence>MQKGVMTMLLASIFVLFGIGIIIVERINLFNKKIELITSKISFNYEILSPNFLINALALLCIVGGGLVLISSARKTE</sequence>
<keyword evidence="3" id="KW-1185">Reference proteome</keyword>
<name>A0ABR6NY05_9DEIO</name>
<feature type="transmembrane region" description="Helical" evidence="1">
    <location>
        <begin position="7"/>
        <end position="27"/>
    </location>
</feature>
<protein>
    <recommendedName>
        <fullName evidence="4">NADH-quinone oxidoreductase subunit J</fullName>
    </recommendedName>
</protein>
<evidence type="ECO:0000256" key="1">
    <source>
        <dbReference type="SAM" id="Phobius"/>
    </source>
</evidence>
<evidence type="ECO:0008006" key="4">
    <source>
        <dbReference type="Google" id="ProtNLM"/>
    </source>
</evidence>
<accession>A0ABR6NY05</accession>
<keyword evidence="1" id="KW-1133">Transmembrane helix</keyword>
<keyword evidence="1" id="KW-0812">Transmembrane</keyword>
<dbReference type="EMBL" id="JACHEW010000059">
    <property type="protein sequence ID" value="MBB6018929.1"/>
    <property type="molecule type" value="Genomic_DNA"/>
</dbReference>